<evidence type="ECO:0000313" key="4">
    <source>
        <dbReference type="Proteomes" id="UP000179807"/>
    </source>
</evidence>
<evidence type="ECO:0000256" key="2">
    <source>
        <dbReference type="SAM" id="Phobius"/>
    </source>
</evidence>
<feature type="transmembrane region" description="Helical" evidence="2">
    <location>
        <begin position="107"/>
        <end position="126"/>
    </location>
</feature>
<dbReference type="EMBL" id="MLAK01001131">
    <property type="protein sequence ID" value="OHS97186.1"/>
    <property type="molecule type" value="Genomic_DNA"/>
</dbReference>
<feature type="region of interest" description="Disordered" evidence="1">
    <location>
        <begin position="1"/>
        <end position="22"/>
    </location>
</feature>
<sequence>MSSRTPSQSSSRSSTPSSISKRHLHPNYKDPLYILECAIIILSSAILVSSPVVTLSMLKLKHQRDALNATFINAILLHFCAIVRTLLKKENRNFKALWYDIHFHYLLNDLTIYLVGLDPIAFYLSVGSRSLFIVFKALDDLFTLKGGPFSELILSFTKPALESVHLHQFSAFMEIAVFPYLIVYSIFSFRLKVLIACLINFNLFILMAYRTDESHQYVWRSIHKFAVDVALHHLDEFGGLLYKIIEMCEKLGKLGNILYPM</sequence>
<evidence type="ECO:0000256" key="1">
    <source>
        <dbReference type="SAM" id="MobiDB-lite"/>
    </source>
</evidence>
<keyword evidence="2" id="KW-1133">Transmembrane helix</keyword>
<keyword evidence="2" id="KW-0812">Transmembrane</keyword>
<feature type="transmembrane region" description="Helical" evidence="2">
    <location>
        <begin position="169"/>
        <end position="187"/>
    </location>
</feature>
<accession>A0A1J4JDF3</accession>
<comment type="caution">
    <text evidence="3">The sequence shown here is derived from an EMBL/GenBank/DDBJ whole genome shotgun (WGS) entry which is preliminary data.</text>
</comment>
<name>A0A1J4JDF3_9EUKA</name>
<gene>
    <name evidence="3" type="ORF">TRFO_36644</name>
</gene>
<keyword evidence="4" id="KW-1185">Reference proteome</keyword>
<reference evidence="3" key="1">
    <citation type="submission" date="2016-10" db="EMBL/GenBank/DDBJ databases">
        <authorList>
            <person name="Benchimol M."/>
            <person name="Almeida L.G."/>
            <person name="Vasconcelos A.T."/>
            <person name="Perreira-Neves A."/>
            <person name="Rosa I.A."/>
            <person name="Tasca T."/>
            <person name="Bogo M.R."/>
            <person name="de Souza W."/>
        </authorList>
    </citation>
    <scope>NUCLEOTIDE SEQUENCE [LARGE SCALE GENOMIC DNA]</scope>
    <source>
        <strain evidence="3">K</strain>
    </source>
</reference>
<dbReference type="VEuPathDB" id="TrichDB:TRFO_36644"/>
<dbReference type="RefSeq" id="XP_068350323.1">
    <property type="nucleotide sequence ID" value="XM_068510950.1"/>
</dbReference>
<dbReference type="AlphaFoldDB" id="A0A1J4JDF3"/>
<organism evidence="3 4">
    <name type="scientific">Tritrichomonas foetus</name>
    <dbReference type="NCBI Taxonomy" id="1144522"/>
    <lineage>
        <taxon>Eukaryota</taxon>
        <taxon>Metamonada</taxon>
        <taxon>Parabasalia</taxon>
        <taxon>Tritrichomonadida</taxon>
        <taxon>Tritrichomonadidae</taxon>
        <taxon>Tritrichomonas</taxon>
    </lineage>
</organism>
<feature type="compositionally biased region" description="Low complexity" evidence="1">
    <location>
        <begin position="1"/>
        <end position="19"/>
    </location>
</feature>
<feature type="transmembrane region" description="Helical" evidence="2">
    <location>
        <begin position="66"/>
        <end position="87"/>
    </location>
</feature>
<feature type="transmembrane region" description="Helical" evidence="2">
    <location>
        <begin position="32"/>
        <end position="54"/>
    </location>
</feature>
<keyword evidence="2" id="KW-0472">Membrane</keyword>
<protein>
    <submittedName>
        <fullName evidence="3">Uncharacterized protein</fullName>
    </submittedName>
</protein>
<evidence type="ECO:0000313" key="3">
    <source>
        <dbReference type="EMBL" id="OHS97186.1"/>
    </source>
</evidence>
<dbReference type="GeneID" id="94845654"/>
<proteinExistence type="predicted"/>
<dbReference type="Proteomes" id="UP000179807">
    <property type="component" value="Unassembled WGS sequence"/>
</dbReference>
<feature type="transmembrane region" description="Helical" evidence="2">
    <location>
        <begin position="193"/>
        <end position="211"/>
    </location>
</feature>